<protein>
    <submittedName>
        <fullName evidence="3">DUF6541 family protein</fullName>
    </submittedName>
</protein>
<feature type="transmembrane region" description="Helical" evidence="2">
    <location>
        <begin position="428"/>
        <end position="450"/>
    </location>
</feature>
<dbReference type="Proteomes" id="UP001223646">
    <property type="component" value="Unassembled WGS sequence"/>
</dbReference>
<reference evidence="3" key="2">
    <citation type="submission" date="2024-05" db="EMBL/GenBank/DDBJ databases">
        <authorList>
            <person name="Wolfe A."/>
        </authorList>
    </citation>
    <scope>NUCLEOTIDE SEQUENCE</scope>
    <source>
        <strain evidence="3">UMB1064</strain>
    </source>
</reference>
<reference evidence="3" key="1">
    <citation type="submission" date="2023-05" db="EMBL/GenBank/DDBJ databases">
        <authorList>
            <person name="Du J."/>
        </authorList>
    </citation>
    <scope>NUCLEOTIDE SEQUENCE</scope>
    <source>
        <strain evidence="3">UMB1064</strain>
    </source>
</reference>
<dbReference type="EMBL" id="JASOOY020000020">
    <property type="protein sequence ID" value="MEO3717207.1"/>
    <property type="molecule type" value="Genomic_DNA"/>
</dbReference>
<keyword evidence="2" id="KW-0472">Membrane</keyword>
<feature type="transmembrane region" description="Helical" evidence="2">
    <location>
        <begin position="108"/>
        <end position="130"/>
    </location>
</feature>
<evidence type="ECO:0000256" key="2">
    <source>
        <dbReference type="SAM" id="Phobius"/>
    </source>
</evidence>
<feature type="transmembrane region" description="Helical" evidence="2">
    <location>
        <begin position="240"/>
        <end position="259"/>
    </location>
</feature>
<sequence length="713" mass="77277">MVWAIVSLVALLVIPGAVVVRASGVRTPWALALGPAVTFGIAGTAGWALGAIDVRFTLVSASICWAVTLLLALCWSGGSALIRRRRGSVGRSVSAEAQPPAASRWRELGYGLIASIGVIIAAAVLTWSAIGRIASMSEGMATIQQGWDTLWHASVLRSITEDGMASATRMGEIQNVETQAVSYYPAAWHAFGALWILIVRLPITEAVNYLGIIIPAVTIPTAAAALTWRIIDRRKLSTAVAAGVAALVSAALPVLMPVGVFVGAWPYQVSIALAITVFAFVTSLPHAPQRILSAALSIIGIGELHPASVPTVVMLGAIWWLCYRLPRPAHPELGAVRAKLYDVAVIAAAFVPAVAVLLPQWLTGTSQTEDVRAVSAEVDDLDRFDAWYRGATMLTRHTEEFRPFWPIIILGFIGMAFLVFADTSRRRVWVVPAWFVSVLMTTHALNHFGGVPGDILALYTDLHYSTPHRLVMVTAYLYSALAGIAVAWGCAWAARISESKVPSTGRVLGLSLATVSSAVLVVYGVASNASAADFAYKSPREWQIISKADLKAFDWLAEQPEAHKYRTFTNPPEGSSWMYARNDLPVVFPHYDWPVANKWTATSMLYWHADYLGFPDPDRPDGVNDVDRSARKLNVGFIYLSPPGIWDSKEDLEFPGEGLWVAPGVTPVYRDREVTIFAFNDVITPERIDEMRASSPEVIPPSATRGWSDGRVG</sequence>
<feature type="transmembrane region" description="Helical" evidence="2">
    <location>
        <begin position="340"/>
        <end position="362"/>
    </location>
</feature>
<feature type="transmembrane region" description="Helical" evidence="2">
    <location>
        <begin position="403"/>
        <end position="421"/>
    </location>
</feature>
<comment type="caution">
    <text evidence="3">The sequence shown here is derived from an EMBL/GenBank/DDBJ whole genome shotgun (WGS) entry which is preliminary data.</text>
</comment>
<evidence type="ECO:0000256" key="1">
    <source>
        <dbReference type="SAM" id="MobiDB-lite"/>
    </source>
</evidence>
<feature type="transmembrane region" description="Helical" evidence="2">
    <location>
        <begin position="470"/>
        <end position="494"/>
    </location>
</feature>
<feature type="transmembrane region" description="Helical" evidence="2">
    <location>
        <begin position="209"/>
        <end position="228"/>
    </location>
</feature>
<evidence type="ECO:0000313" key="4">
    <source>
        <dbReference type="Proteomes" id="UP001223646"/>
    </source>
</evidence>
<accession>A0AAW9STY0</accession>
<name>A0AAW9STY0_CORAY</name>
<feature type="transmembrane region" description="Helical" evidence="2">
    <location>
        <begin position="506"/>
        <end position="526"/>
    </location>
</feature>
<feature type="transmembrane region" description="Helical" evidence="2">
    <location>
        <begin position="183"/>
        <end position="203"/>
    </location>
</feature>
<feature type="transmembrane region" description="Helical" evidence="2">
    <location>
        <begin position="56"/>
        <end position="78"/>
    </location>
</feature>
<organism evidence="3 4">
    <name type="scientific">Corynebacterium amycolatum</name>
    <dbReference type="NCBI Taxonomy" id="43765"/>
    <lineage>
        <taxon>Bacteria</taxon>
        <taxon>Bacillati</taxon>
        <taxon>Actinomycetota</taxon>
        <taxon>Actinomycetes</taxon>
        <taxon>Mycobacteriales</taxon>
        <taxon>Corynebacteriaceae</taxon>
        <taxon>Corynebacterium</taxon>
    </lineage>
</organism>
<keyword evidence="2" id="KW-1133">Transmembrane helix</keyword>
<gene>
    <name evidence="3" type="ORF">QP460_006365</name>
</gene>
<evidence type="ECO:0000313" key="3">
    <source>
        <dbReference type="EMBL" id="MEO3717207.1"/>
    </source>
</evidence>
<dbReference type="InterPro" id="IPR046671">
    <property type="entry name" value="DUF6541"/>
</dbReference>
<feature type="region of interest" description="Disordered" evidence="1">
    <location>
        <begin position="693"/>
        <end position="713"/>
    </location>
</feature>
<feature type="transmembrane region" description="Helical" evidence="2">
    <location>
        <begin position="265"/>
        <end position="284"/>
    </location>
</feature>
<proteinExistence type="predicted"/>
<dbReference type="AlphaFoldDB" id="A0AAW9STY0"/>
<keyword evidence="2" id="KW-0812">Transmembrane</keyword>
<dbReference type="Pfam" id="PF20176">
    <property type="entry name" value="DUF6541"/>
    <property type="match status" value="1"/>
</dbReference>
<dbReference type="RefSeq" id="WP_284825749.1">
    <property type="nucleotide sequence ID" value="NZ_JASOOY020000020.1"/>
</dbReference>
<feature type="transmembrane region" description="Helical" evidence="2">
    <location>
        <begin position="32"/>
        <end position="49"/>
    </location>
</feature>